<accession>A0A6L5XF25</accession>
<evidence type="ECO:0000313" key="3">
    <source>
        <dbReference type="Proteomes" id="UP000483362"/>
    </source>
</evidence>
<name>A0A6L5XF25_9BACT</name>
<dbReference type="InterPro" id="IPR038440">
    <property type="entry name" value="FimV_C_sf"/>
</dbReference>
<evidence type="ECO:0000313" key="2">
    <source>
        <dbReference type="EMBL" id="MSS18233.1"/>
    </source>
</evidence>
<dbReference type="Proteomes" id="UP000483362">
    <property type="component" value="Unassembled WGS sequence"/>
</dbReference>
<reference evidence="2 3" key="1">
    <citation type="submission" date="2019-08" db="EMBL/GenBank/DDBJ databases">
        <title>In-depth cultivation of the pig gut microbiome towards novel bacterial diversity and tailored functional studies.</title>
        <authorList>
            <person name="Wylensek D."/>
            <person name="Hitch T.C.A."/>
            <person name="Clavel T."/>
        </authorList>
    </citation>
    <scope>NUCLEOTIDE SEQUENCE [LARGE SCALE GENOMIC DNA]</scope>
    <source>
        <strain evidence="2 3">Oil-RF-744-WCA-WT-10</strain>
    </source>
</reference>
<dbReference type="Gene3D" id="1.20.58.2200">
    <property type="match status" value="1"/>
</dbReference>
<comment type="caution">
    <text evidence="2">The sequence shown here is derived from an EMBL/GenBank/DDBJ whole genome shotgun (WGS) entry which is preliminary data.</text>
</comment>
<protein>
    <submittedName>
        <fullName evidence="2">Uncharacterized protein</fullName>
    </submittedName>
</protein>
<evidence type="ECO:0000256" key="1">
    <source>
        <dbReference type="SAM" id="Phobius"/>
    </source>
</evidence>
<dbReference type="EMBL" id="VULT01000018">
    <property type="protein sequence ID" value="MSS18233.1"/>
    <property type="molecule type" value="Genomic_DNA"/>
</dbReference>
<keyword evidence="1" id="KW-1133">Transmembrane helix</keyword>
<keyword evidence="3" id="KW-1185">Reference proteome</keyword>
<feature type="transmembrane region" description="Helical" evidence="1">
    <location>
        <begin position="112"/>
        <end position="132"/>
    </location>
</feature>
<dbReference type="AlphaFoldDB" id="A0A6L5XF25"/>
<keyword evidence="1" id="KW-0812">Transmembrane</keyword>
<gene>
    <name evidence="2" type="ORF">FYJ29_10745</name>
</gene>
<dbReference type="RefSeq" id="WP_154326851.1">
    <property type="nucleotide sequence ID" value="NZ_CP045696.1"/>
</dbReference>
<organism evidence="2 3">
    <name type="scientific">Sodaliphilus pleomorphus</name>
    <dbReference type="NCBI Taxonomy" id="2606626"/>
    <lineage>
        <taxon>Bacteria</taxon>
        <taxon>Pseudomonadati</taxon>
        <taxon>Bacteroidota</taxon>
        <taxon>Bacteroidia</taxon>
        <taxon>Bacteroidales</taxon>
        <taxon>Muribaculaceae</taxon>
        <taxon>Sodaliphilus</taxon>
    </lineage>
</organism>
<keyword evidence="1" id="KW-0472">Membrane</keyword>
<sequence length="259" mass="28522">MLTQDDITSDGLTDVELIERFLCGNMDADEEARFMASLNADEQRRSKAIAMAYLVKAMKAEGSRHDRQLIQAMSSLDRSDVAQVAARAACGPAIVAAGGHAPAAGRHKKGKLLYGFITTLSVVAAIVIVFWGSRYYIDYRHTTRLADEYATTFVMEPAATRGTGDEEVARTMSRLFASVRSGKRLPVVQDRLSKLWKLSLQPTYNDYTPYSSLIGWNLAIAYLKNNDKTRAREVLTVLASHADSDAVRAKAAELLAKLE</sequence>
<proteinExistence type="predicted"/>